<dbReference type="Gene3D" id="1.10.1520.10">
    <property type="entry name" value="Ribonuclease III domain"/>
    <property type="match status" value="2"/>
</dbReference>
<evidence type="ECO:0000256" key="1">
    <source>
        <dbReference type="ARBA" id="ARBA00022801"/>
    </source>
</evidence>
<accession>A0A060BK73</accession>
<dbReference type="SUPFAM" id="SSF69065">
    <property type="entry name" value="RNase III domain-like"/>
    <property type="match status" value="2"/>
</dbReference>
<name>A0A060BK73_9CILI</name>
<dbReference type="GO" id="GO:0006396">
    <property type="term" value="P:RNA processing"/>
    <property type="evidence" value="ECO:0007669"/>
    <property type="project" value="InterPro"/>
</dbReference>
<sequence>MAKRVIKHCEPDKQKKIKVEKIVLKNYGESLTRAFEYNQGSFLGYFYVFKRVELFGIILSVKYPNYEELEYVKNVEIDIRNLENLRKFQKYLWHHFLRITNPKTQGPLSEVNYLVVPISGRNIDFAFVNNIFTFQGRSFTDIKTQDREGLMAISTKTGALWKYVGEVPERVPEFFEVLYGKGYNKLKIISQEYQNEKVVDIILKSKLDSNSIAGFRKKCSGEITEKDICFVKFVKSVKYEPSNTNDKNVYAKGTPMILLKNLTEFPFTSSQWDQGYSLISCLIDLEIYSLAIDLAEKTNYTFNMKYIKQAITSSDVDPIINYESLETLGDCVLKFLCTLDLSYCYINDTESQLTAKRNNIVSNSYFSDICRKNDFYVYLKTHLPPHFAYRPAYFEERSSSYETLSYTQTITENVLADFFEGLVGCFYAGGGLLAAGEFLYKYGILKKWKAIKTCISGKKLIVITDEEAKNYIDPRTKVHEFFKSSYIKNNSIHLNDDLFYKFKDPKILKISLTHYSMCLGFNYEKLEFIGDAILDLIVMSSIYFLKHMKPHTLSSIKRLIVCNSNLASISLVSGLSQYIIIDDKKNEVSKNWSILACDLDIIKDDIFNFDYPKFYSDTIESLIAAIFFDSKSLDLTYQLISNWLKPQIIYAFNNIEEHIRLQNLKLSHNALKIVRRNLIAKKLPDKIC</sequence>
<evidence type="ECO:0000313" key="3">
    <source>
        <dbReference type="EMBL" id="AIA82461.1"/>
    </source>
</evidence>
<organism evidence="3">
    <name type="scientific">Stentor coeruleus</name>
    <dbReference type="NCBI Taxonomy" id="5963"/>
    <lineage>
        <taxon>Eukaryota</taxon>
        <taxon>Sar</taxon>
        <taxon>Alveolata</taxon>
        <taxon>Ciliophora</taxon>
        <taxon>Postciliodesmatophora</taxon>
        <taxon>Heterotrichea</taxon>
        <taxon>Heterotrichida</taxon>
        <taxon>Stentoridae</taxon>
        <taxon>Stentor</taxon>
    </lineage>
</organism>
<feature type="non-terminal residue" evidence="3">
    <location>
        <position position="688"/>
    </location>
</feature>
<keyword evidence="1" id="KW-0378">Hydrolase</keyword>
<dbReference type="InterPro" id="IPR036389">
    <property type="entry name" value="RNase_III_sf"/>
</dbReference>
<dbReference type="PROSITE" id="PS50142">
    <property type="entry name" value="RNASE_3_2"/>
    <property type="match status" value="2"/>
</dbReference>
<dbReference type="PANTHER" id="PTHR14950:SF37">
    <property type="entry name" value="ENDORIBONUCLEASE DICER"/>
    <property type="match status" value="1"/>
</dbReference>
<feature type="domain" description="RNase III" evidence="2">
    <location>
        <begin position="491"/>
        <end position="631"/>
    </location>
</feature>
<reference evidence="3" key="1">
    <citation type="journal article" date="2014" name="PLoS Biol.">
        <title>The kinase regulator mob1 acts as a patterning protein for stentor morphogenesis.</title>
        <authorList>
            <person name="Slabodnick M.M."/>
            <person name="Ruby J.G."/>
            <person name="Dunn J.G."/>
            <person name="Feldman J.L."/>
            <person name="DeRisi J.L."/>
            <person name="Marshall W.F."/>
        </authorList>
    </citation>
    <scope>NUCLEOTIDE SEQUENCE</scope>
</reference>
<dbReference type="EMBL" id="KJ649681">
    <property type="protein sequence ID" value="AIA82461.1"/>
    <property type="molecule type" value="Genomic_DNA"/>
</dbReference>
<dbReference type="PANTHER" id="PTHR14950">
    <property type="entry name" value="DICER-RELATED"/>
    <property type="match status" value="1"/>
</dbReference>
<gene>
    <name evidence="3" type="primary">DCR06</name>
</gene>
<protein>
    <submittedName>
        <fullName evidence="3">Dicer-like protein06</fullName>
    </submittedName>
</protein>
<feature type="domain" description="RNase III" evidence="2">
    <location>
        <begin position="287"/>
        <end position="431"/>
    </location>
</feature>
<dbReference type="GO" id="GO:0004525">
    <property type="term" value="F:ribonuclease III activity"/>
    <property type="evidence" value="ECO:0007669"/>
    <property type="project" value="InterPro"/>
</dbReference>
<dbReference type="InterPro" id="IPR000999">
    <property type="entry name" value="RNase_III_dom"/>
</dbReference>
<dbReference type="Pfam" id="PF00636">
    <property type="entry name" value="Ribonuclease_3"/>
    <property type="match status" value="2"/>
</dbReference>
<evidence type="ECO:0000259" key="2">
    <source>
        <dbReference type="PROSITE" id="PS50142"/>
    </source>
</evidence>
<dbReference type="AlphaFoldDB" id="A0A060BK73"/>
<proteinExistence type="predicted"/>
<dbReference type="CDD" id="cd00593">
    <property type="entry name" value="RIBOc"/>
    <property type="match status" value="2"/>
</dbReference>
<dbReference type="SMART" id="SM00535">
    <property type="entry name" value="RIBOc"/>
    <property type="match status" value="2"/>
</dbReference>